<dbReference type="InterPro" id="IPR003599">
    <property type="entry name" value="Ig_sub"/>
</dbReference>
<keyword evidence="9" id="KW-0472">Membrane</keyword>
<dbReference type="InterPro" id="IPR013783">
    <property type="entry name" value="Ig-like_fold"/>
</dbReference>
<gene>
    <name evidence="11" type="ORF">SKPV-WA-177</name>
</gene>
<keyword evidence="4" id="KW-1043">Host membrane</keyword>
<evidence type="ECO:0000256" key="9">
    <source>
        <dbReference type="SAM" id="Phobius"/>
    </source>
</evidence>
<dbReference type="RefSeq" id="YP_009282871.1">
    <property type="nucleotide sequence ID" value="NC_031038.1"/>
</dbReference>
<evidence type="ECO:0000256" key="2">
    <source>
        <dbReference type="ARBA" id="ARBA00004563"/>
    </source>
</evidence>
<keyword evidence="5" id="KW-0946">Virion</keyword>
<evidence type="ECO:0000313" key="11">
    <source>
        <dbReference type="EMBL" id="AOP31656.1"/>
    </source>
</evidence>
<feature type="transmembrane region" description="Helical" evidence="9">
    <location>
        <begin position="279"/>
        <end position="301"/>
    </location>
</feature>
<evidence type="ECO:0000256" key="3">
    <source>
        <dbReference type="ARBA" id="ARBA00022546"/>
    </source>
</evidence>
<keyword evidence="9" id="KW-0812">Transmembrane</keyword>
<name>A0A1C9KC10_9POXV</name>
<dbReference type="SMART" id="SM00409">
    <property type="entry name" value="IG"/>
    <property type="match status" value="1"/>
</dbReference>
<feature type="compositionally biased region" description="Polar residues" evidence="8">
    <location>
        <begin position="162"/>
        <end position="172"/>
    </location>
</feature>
<evidence type="ECO:0000256" key="7">
    <source>
        <dbReference type="ARBA" id="ARBA00030815"/>
    </source>
</evidence>
<evidence type="ECO:0000256" key="5">
    <source>
        <dbReference type="ARBA" id="ARBA00022879"/>
    </source>
</evidence>
<organism evidence="11 12">
    <name type="scientific">Skunkpox virus</name>
    <dbReference type="NCBI Taxonomy" id="160796"/>
    <lineage>
        <taxon>Viruses</taxon>
        <taxon>Varidnaviria</taxon>
        <taxon>Bamfordvirae</taxon>
        <taxon>Nucleocytoviricota</taxon>
        <taxon>Pokkesviricetes</taxon>
        <taxon>Chitovirales</taxon>
        <taxon>Poxviridae</taxon>
        <taxon>Chordopoxvirinae</taxon>
        <taxon>Orthopoxvirus</taxon>
        <taxon>Orthopoxvirus skunkpox</taxon>
    </lineage>
</organism>
<feature type="compositionally biased region" description="Polar residues" evidence="8">
    <location>
        <begin position="248"/>
        <end position="265"/>
    </location>
</feature>
<evidence type="ECO:0000256" key="6">
    <source>
        <dbReference type="ARBA" id="ARBA00022921"/>
    </source>
</evidence>
<comment type="subcellular location">
    <subcellularLocation>
        <location evidence="1">Host membrane</location>
        <topology evidence="1">Single-pass type I membrane protein</topology>
    </subcellularLocation>
    <subcellularLocation>
        <location evidence="2">Virion membrane</location>
        <topology evidence="2">Single-pass type I membrane protein</topology>
    </subcellularLocation>
</comment>
<dbReference type="GeneID" id="29057755"/>
<proteinExistence type="predicted"/>
<dbReference type="GO" id="GO:0033644">
    <property type="term" value="C:host cell membrane"/>
    <property type="evidence" value="ECO:0007669"/>
    <property type="project" value="UniProtKB-SubCell"/>
</dbReference>
<dbReference type="KEGG" id="vg:29057755"/>
<dbReference type="InterPro" id="IPR007110">
    <property type="entry name" value="Ig-like_dom"/>
</dbReference>
<feature type="domain" description="Ig-like" evidence="10">
    <location>
        <begin position="19"/>
        <end position="106"/>
    </location>
</feature>
<dbReference type="PROSITE" id="PS50835">
    <property type="entry name" value="IG_LIKE"/>
    <property type="match status" value="1"/>
</dbReference>
<dbReference type="InterPro" id="IPR036179">
    <property type="entry name" value="Ig-like_dom_sf"/>
</dbReference>
<dbReference type="InterPro" id="IPR013106">
    <property type="entry name" value="Ig_V-set"/>
</dbReference>
<protein>
    <recommendedName>
        <fullName evidence="7">Hemagglutinin</fullName>
    </recommendedName>
</protein>
<dbReference type="EMBL" id="KU749310">
    <property type="protein sequence ID" value="AOP31656.1"/>
    <property type="molecule type" value="Genomic_DNA"/>
</dbReference>
<reference evidence="11 12" key="1">
    <citation type="journal article" date="2016" name="Virus Genes">
        <title>The genomes of three North American orthopoxviruses.</title>
        <authorList>
            <person name="Smithson C."/>
            <person name="Tang N."/>
            <person name="Sammons S."/>
            <person name="Frace M."/>
            <person name="Batra D."/>
            <person name="Li Y."/>
            <person name="Emerson G.L."/>
            <person name="Carroll D.S."/>
            <person name="Upton C."/>
        </authorList>
    </citation>
    <scope>NUCLEOTIDE SEQUENCE [LARGE SCALE GENOMIC DNA]</scope>
    <source>
        <strain evidence="11 12">WA</strain>
    </source>
</reference>
<keyword evidence="6" id="KW-0426">Late protein</keyword>
<feature type="region of interest" description="Disordered" evidence="8">
    <location>
        <begin position="146"/>
        <end position="268"/>
    </location>
</feature>
<accession>A0A1C9KC10</accession>
<dbReference type="OrthoDB" id="17766at10239"/>
<evidence type="ECO:0000259" key="10">
    <source>
        <dbReference type="PROSITE" id="PS50835"/>
    </source>
</evidence>
<dbReference type="GO" id="GO:0055036">
    <property type="term" value="C:virion membrane"/>
    <property type="evidence" value="ECO:0007669"/>
    <property type="project" value="UniProtKB-SubCell"/>
</dbReference>
<keyword evidence="9" id="KW-1133">Transmembrane helix</keyword>
<dbReference type="SUPFAM" id="SSF48726">
    <property type="entry name" value="Immunoglobulin"/>
    <property type="match status" value="1"/>
</dbReference>
<feature type="compositionally biased region" description="Low complexity" evidence="8">
    <location>
        <begin position="198"/>
        <end position="236"/>
    </location>
</feature>
<dbReference type="Pfam" id="PF07686">
    <property type="entry name" value="V-set"/>
    <property type="match status" value="1"/>
</dbReference>
<evidence type="ECO:0000256" key="1">
    <source>
        <dbReference type="ARBA" id="ARBA00004313"/>
    </source>
</evidence>
<dbReference type="Gene3D" id="2.60.40.10">
    <property type="entry name" value="Immunoglobulins"/>
    <property type="match status" value="1"/>
</dbReference>
<evidence type="ECO:0000256" key="4">
    <source>
        <dbReference type="ARBA" id="ARBA00022870"/>
    </source>
</evidence>
<keyword evidence="3" id="KW-0348">Hemagglutinin</keyword>
<keyword evidence="12" id="KW-1185">Reference proteome</keyword>
<keyword evidence="5" id="KW-0261">Viral envelope protein</keyword>
<evidence type="ECO:0000256" key="8">
    <source>
        <dbReference type="SAM" id="MobiDB-lite"/>
    </source>
</evidence>
<sequence>MKQLSIVLLISLVYVYATPHPTTKITKKLGEDATLSCKRNNTEDYIVLSTWYKEPESIILLAVKNDVVYFDGYTSDKVSYDSPYDDLVTTITVKSLTSSDAGTYICSFFITLKNDSDVVDYEEHYIELTVVTDDVSTIDVILSGSTTKDNNSFTEEPHDTVSESNTQVSETFDSITNTVSTNDDSNTISGTPVPDVVTTTPTTTPTPATTTTTTAPTTTTTSTPTTTSTTPTTTTTNDDDLYDVYNDPVSTSSKPTVESGTTAKTDTPKKYTTRDFVEIFGVVSLILLLSMAIFCIVYYYCDKRTRTYGTHIA</sequence>
<evidence type="ECO:0000313" key="12">
    <source>
        <dbReference type="Proteomes" id="UP000201873"/>
    </source>
</evidence>
<dbReference type="Proteomes" id="UP000201873">
    <property type="component" value="Segment"/>
</dbReference>
<feature type="compositionally biased region" description="Low complexity" evidence="8">
    <location>
        <begin position="173"/>
        <end position="189"/>
    </location>
</feature>
<dbReference type="GO" id="GO:0019031">
    <property type="term" value="C:viral envelope"/>
    <property type="evidence" value="ECO:0007669"/>
    <property type="project" value="UniProtKB-KW"/>
</dbReference>